<keyword evidence="5" id="KW-1185">Reference proteome</keyword>
<dbReference type="Pfam" id="PF01551">
    <property type="entry name" value="Peptidase_M23"/>
    <property type="match status" value="1"/>
</dbReference>
<dbReference type="PANTHER" id="PTHR21666">
    <property type="entry name" value="PEPTIDASE-RELATED"/>
    <property type="match status" value="1"/>
</dbReference>
<name>A0ABV7MDJ6_9PROT</name>
<feature type="transmembrane region" description="Helical" evidence="1">
    <location>
        <begin position="102"/>
        <end position="121"/>
    </location>
</feature>
<proteinExistence type="predicted"/>
<dbReference type="CDD" id="cd12797">
    <property type="entry name" value="M23_peptidase"/>
    <property type="match status" value="1"/>
</dbReference>
<gene>
    <name evidence="4" type="ORF">ACFONP_12445</name>
</gene>
<dbReference type="InterPro" id="IPR016047">
    <property type="entry name" value="M23ase_b-sheet_dom"/>
</dbReference>
<comment type="caution">
    <text evidence="4">The sequence shown here is derived from an EMBL/GenBank/DDBJ whole genome shotgun (WGS) entry which is preliminary data.</text>
</comment>
<dbReference type="SUPFAM" id="SSF51261">
    <property type="entry name" value="Duplicated hybrid motif"/>
    <property type="match status" value="1"/>
</dbReference>
<dbReference type="Proteomes" id="UP001595607">
    <property type="component" value="Unassembled WGS sequence"/>
</dbReference>
<reference evidence="5" key="1">
    <citation type="journal article" date="2019" name="Int. J. Syst. Evol. Microbiol.">
        <title>The Global Catalogue of Microorganisms (GCM) 10K type strain sequencing project: providing services to taxonomists for standard genome sequencing and annotation.</title>
        <authorList>
            <consortium name="The Broad Institute Genomics Platform"/>
            <consortium name="The Broad Institute Genome Sequencing Center for Infectious Disease"/>
            <person name="Wu L."/>
            <person name="Ma J."/>
        </authorList>
    </citation>
    <scope>NUCLEOTIDE SEQUENCE [LARGE SCALE GENOMIC DNA]</scope>
    <source>
        <strain evidence="5">KCTC 22245</strain>
    </source>
</reference>
<accession>A0ABV7MDJ6</accession>
<evidence type="ECO:0000313" key="5">
    <source>
        <dbReference type="Proteomes" id="UP001595607"/>
    </source>
</evidence>
<keyword evidence="1" id="KW-0812">Transmembrane</keyword>
<keyword evidence="1" id="KW-1133">Transmembrane helix</keyword>
<dbReference type="InterPro" id="IPR050570">
    <property type="entry name" value="Cell_wall_metabolism_enzyme"/>
</dbReference>
<dbReference type="InterPro" id="IPR011055">
    <property type="entry name" value="Dup_hybrid_motif"/>
</dbReference>
<dbReference type="CDD" id="cd07341">
    <property type="entry name" value="M56_BlaR1_MecR1_like"/>
    <property type="match status" value="1"/>
</dbReference>
<evidence type="ECO:0000259" key="2">
    <source>
        <dbReference type="Pfam" id="PF01551"/>
    </source>
</evidence>
<feature type="transmembrane region" description="Helical" evidence="1">
    <location>
        <begin position="6"/>
        <end position="26"/>
    </location>
</feature>
<feature type="transmembrane region" description="Helical" evidence="1">
    <location>
        <begin position="47"/>
        <end position="67"/>
    </location>
</feature>
<dbReference type="Pfam" id="PF05569">
    <property type="entry name" value="Peptidase_M56"/>
    <property type="match status" value="1"/>
</dbReference>
<evidence type="ECO:0000313" key="4">
    <source>
        <dbReference type="EMBL" id="MFC3303539.1"/>
    </source>
</evidence>
<dbReference type="InterPro" id="IPR008756">
    <property type="entry name" value="Peptidase_M56"/>
</dbReference>
<evidence type="ECO:0000256" key="1">
    <source>
        <dbReference type="SAM" id="Phobius"/>
    </source>
</evidence>
<dbReference type="RefSeq" id="WP_189576189.1">
    <property type="nucleotide sequence ID" value="NZ_BMXU01000002.1"/>
</dbReference>
<feature type="domain" description="M23ase beta-sheet core" evidence="2">
    <location>
        <begin position="347"/>
        <end position="442"/>
    </location>
</feature>
<organism evidence="4 5">
    <name type="scientific">Parvularcula lutaonensis</name>
    <dbReference type="NCBI Taxonomy" id="491923"/>
    <lineage>
        <taxon>Bacteria</taxon>
        <taxon>Pseudomonadati</taxon>
        <taxon>Pseudomonadota</taxon>
        <taxon>Alphaproteobacteria</taxon>
        <taxon>Parvularculales</taxon>
        <taxon>Parvularculaceae</taxon>
        <taxon>Parvularcula</taxon>
    </lineage>
</organism>
<dbReference type="EMBL" id="JBHRVA010000003">
    <property type="protein sequence ID" value="MFC3303539.1"/>
    <property type="molecule type" value="Genomic_DNA"/>
</dbReference>
<dbReference type="PANTHER" id="PTHR21666:SF290">
    <property type="entry name" value="PEPTIDASE M23 DOMAIN PROTEIN"/>
    <property type="match status" value="1"/>
</dbReference>
<feature type="domain" description="Peptidase M56" evidence="3">
    <location>
        <begin position="148"/>
        <end position="257"/>
    </location>
</feature>
<keyword evidence="1" id="KW-0472">Membrane</keyword>
<dbReference type="Gene3D" id="2.70.70.10">
    <property type="entry name" value="Glucose Permease (Domain IIA)"/>
    <property type="match status" value="1"/>
</dbReference>
<protein>
    <submittedName>
        <fullName evidence="4">M23/M56 family metallopeptidase</fullName>
    </submittedName>
</protein>
<evidence type="ECO:0000259" key="3">
    <source>
        <dbReference type="Pfam" id="PF05569"/>
    </source>
</evidence>
<sequence length="452" mass="48494">MSFLSVPALLTWLVLPSLFAITLLAVRLLIEWRSKPALEDTTEKRTLALMLLPFVAGAAIVPFASYLPGIVPSMAYAEPLLLAAPDAERALDGAHVAVARPAFFLPVLLGAYVAMVLWRLARIQRARRALSRIAAGARPSVLGPDVATTAALRSPVVCERGTVLLPEAFATGTSPDELALIIAHERAHHARGDQRYFVILALIDAVFWAHPAILHQTARCRLAAELACDEAVCRQRPEMRKAYAELIVRALHHAAGSALPCAPAVFSPRTKGEFGMRLTEIMRPRARAGKRRGGIVLAAAVGLPLVAGQVAIAQQGAIAFTVAPVETGKVTSSFGMREHPIEKRRLMHRGTDIGAALGTPIQAPAAGIVTMVVESDEGYGNMIEISHADGVVTRYGQLDTFSVRKGERLRAGEVFATVGQSGAATGPHLHLEVFIHGERVDPETIVKMPARR</sequence>